<evidence type="ECO:0000256" key="3">
    <source>
        <dbReference type="ARBA" id="ARBA00012663"/>
    </source>
</evidence>
<keyword evidence="5" id="KW-0732">Signal</keyword>
<evidence type="ECO:0000256" key="5">
    <source>
        <dbReference type="SAM" id="SignalP"/>
    </source>
</evidence>
<dbReference type="EC" id="3.2.1.52" evidence="3"/>
<reference evidence="8" key="1">
    <citation type="submission" date="2022-11" db="EMBL/GenBank/DDBJ databases">
        <authorList>
            <person name="Kikuchi T."/>
        </authorList>
    </citation>
    <scope>NUCLEOTIDE SEQUENCE</scope>
    <source>
        <strain evidence="8">PS1010</strain>
    </source>
</reference>
<evidence type="ECO:0000313" key="8">
    <source>
        <dbReference type="EMBL" id="CAI5453736.1"/>
    </source>
</evidence>
<dbReference type="GO" id="GO:0004563">
    <property type="term" value="F:beta-N-acetylhexosaminidase activity"/>
    <property type="evidence" value="ECO:0007669"/>
    <property type="project" value="UniProtKB-EC"/>
</dbReference>
<evidence type="ECO:0000313" key="9">
    <source>
        <dbReference type="Proteomes" id="UP001152747"/>
    </source>
</evidence>
<dbReference type="AlphaFoldDB" id="A0A9P1IZW4"/>
<gene>
    <name evidence="8" type="ORF">CAMP_LOCUS16373</name>
</gene>
<proteinExistence type="inferred from homology"/>
<dbReference type="PANTHER" id="PTHR21040">
    <property type="entry name" value="BCDNA.GH04120"/>
    <property type="match status" value="1"/>
</dbReference>
<evidence type="ECO:0000256" key="4">
    <source>
        <dbReference type="ARBA" id="ARBA00022801"/>
    </source>
</evidence>
<dbReference type="Pfam" id="PF02408">
    <property type="entry name" value="CUB_2"/>
    <property type="match status" value="1"/>
</dbReference>
<dbReference type="OrthoDB" id="47475at2759"/>
<dbReference type="Proteomes" id="UP001152747">
    <property type="component" value="Unassembled WGS sequence"/>
</dbReference>
<sequence length="1071" mass="121063">MFLIGLTLVFIFARAQEEDDVFSCKILDPLKMRIGNTIYIPANSTAPFAIPPNFNCTYKFHVPSSAYLRVSVINNLADSDSIEFADSLGFRKNMTNRAIANEEFFATIGEGYLRVQTGAGGRSKALLEFEWLKLPSSQKTQYVLKNASGISIDCQDLQQSPITFTTRDANETIALSIAHSGFILDNFDSFFIFDGNDTNSRVVGRMSNFILTQFSPTNQTATILGLTSKTVYSNLMVNVKSNLARYQKYSAVVVIDQQGATLDSINQTVAFTFVAKDSNQLYMTSLKFNEIETNNCKVNVISGTPSPISTNLLFYTPNSPLEHSFPQQFPANLFSIELTDCSIYMVISKNQPKNFYEVESGRVGYAFTPSYLDASQTSELNFTLRSNDTLTYSTVVESVDVCQDSQLAINVYNSKGISAMSIVITGNQTGGSAQAIGTSVNIQFNSSQSTSGSAKIRYFIGINSSFSARFSAKFLTIFCCVEMVDFKKCREMFPLRCIRKRSLDLALKAVLIFTFCMFVVQMTSSYPRGGLTQREVDRQAEHIQKREDHPEGPMLTTHGKSEKIVKNPFIPEPSISPNRPPNSGFYKNIFIHFDLKGAPPKVPYFKKLLQLIADAGATGILLEWEDMFPWKGEIEKFKSTDAYSDQDVEEILKFAVSLKLEIVPLVQTFGHLEWILKYEETRKYRENDMYPQVLCLGNEEGVKLVKEAVRQVIETHKKFGLNMMHIGADEAFEFGVCKDSVEWIRKNGGQGGKQLLALAHLKNVAEFVKKTAGDEITVLAWHDMLKDFDTRLIQQLDLGKFIEPVVWDYSENIVTLNDYIFSTLAENFPTMWASSAYKGANYPSASRSDIGHYEKNNRRWLTTKLDQEKKFKNGFHGIIITGWQRYDHLAGLCEILPIGTASMILQLQIALGGINMKSEDSRNSAAKILKCSGFRIDGTTVVSNSCDYPGFQAYLQYQSVIPNVFTNIQRELAANHHLMGWANRYNVKYSISQNWYHREMLPFVEGLLGQYNRAEQQLRESMKDLFFQNTIDEFIFENLGELSEKVNGYVENINKLDKIRTWPKRNFEISR</sequence>
<keyword evidence="9" id="KW-1185">Reference proteome</keyword>
<feature type="domain" description="CUB-like" evidence="7">
    <location>
        <begin position="34"/>
        <end position="133"/>
    </location>
</feature>
<dbReference type="InterPro" id="IPR015883">
    <property type="entry name" value="Glyco_hydro_20_cat"/>
</dbReference>
<dbReference type="InterPro" id="IPR017853">
    <property type="entry name" value="GH"/>
</dbReference>
<dbReference type="Pfam" id="PF00728">
    <property type="entry name" value="Glyco_hydro_20"/>
    <property type="match status" value="1"/>
</dbReference>
<comment type="caution">
    <text evidence="8">The sequence shown here is derived from an EMBL/GenBank/DDBJ whole genome shotgun (WGS) entry which is preliminary data.</text>
</comment>
<feature type="chain" id="PRO_5040329985" description="beta-N-acetylhexosaminidase" evidence="5">
    <location>
        <begin position="16"/>
        <end position="1071"/>
    </location>
</feature>
<name>A0A9P1IZW4_9PELO</name>
<evidence type="ECO:0000259" key="6">
    <source>
        <dbReference type="Pfam" id="PF00728"/>
    </source>
</evidence>
<keyword evidence="4" id="KW-0378">Hydrolase</keyword>
<evidence type="ECO:0000256" key="2">
    <source>
        <dbReference type="ARBA" id="ARBA00006285"/>
    </source>
</evidence>
<comment type="similarity">
    <text evidence="2">Belongs to the glycosyl hydrolase 20 family.</text>
</comment>
<dbReference type="EMBL" id="CANHGI010000005">
    <property type="protein sequence ID" value="CAI5453736.1"/>
    <property type="molecule type" value="Genomic_DNA"/>
</dbReference>
<feature type="domain" description="Glycoside hydrolase family 20 catalytic" evidence="6">
    <location>
        <begin position="639"/>
        <end position="789"/>
    </location>
</feature>
<accession>A0A9P1IZW4</accession>
<dbReference type="Gene3D" id="3.20.20.80">
    <property type="entry name" value="Glycosidases"/>
    <property type="match status" value="1"/>
</dbReference>
<comment type="catalytic activity">
    <reaction evidence="1">
        <text>Hydrolysis of terminal non-reducing N-acetyl-D-hexosamine residues in N-acetyl-beta-D-hexosaminides.</text>
        <dbReference type="EC" id="3.2.1.52"/>
    </reaction>
</comment>
<protein>
    <recommendedName>
        <fullName evidence="3">beta-N-acetylhexosaminidase</fullName>
        <ecNumber evidence="3">3.2.1.52</ecNumber>
    </recommendedName>
</protein>
<dbReference type="SUPFAM" id="SSF51445">
    <property type="entry name" value="(Trans)glycosidases"/>
    <property type="match status" value="1"/>
</dbReference>
<dbReference type="PANTHER" id="PTHR21040:SF4">
    <property type="entry name" value="BETA-N-ACETYLHEXOSAMINIDASE"/>
    <property type="match status" value="1"/>
</dbReference>
<dbReference type="CDD" id="cd06565">
    <property type="entry name" value="GH20_GcnA-like"/>
    <property type="match status" value="1"/>
</dbReference>
<evidence type="ECO:0000256" key="1">
    <source>
        <dbReference type="ARBA" id="ARBA00001231"/>
    </source>
</evidence>
<dbReference type="GO" id="GO:0005975">
    <property type="term" value="P:carbohydrate metabolic process"/>
    <property type="evidence" value="ECO:0007669"/>
    <property type="project" value="InterPro"/>
</dbReference>
<dbReference type="InterPro" id="IPR038901">
    <property type="entry name" value="HEXDC-like"/>
</dbReference>
<dbReference type="InterPro" id="IPR003366">
    <property type="entry name" value="CUB-like_dom"/>
</dbReference>
<organism evidence="8 9">
    <name type="scientific">Caenorhabditis angaria</name>
    <dbReference type="NCBI Taxonomy" id="860376"/>
    <lineage>
        <taxon>Eukaryota</taxon>
        <taxon>Metazoa</taxon>
        <taxon>Ecdysozoa</taxon>
        <taxon>Nematoda</taxon>
        <taxon>Chromadorea</taxon>
        <taxon>Rhabditida</taxon>
        <taxon>Rhabditina</taxon>
        <taxon>Rhabditomorpha</taxon>
        <taxon>Rhabditoidea</taxon>
        <taxon>Rhabditidae</taxon>
        <taxon>Peloderinae</taxon>
        <taxon>Caenorhabditis</taxon>
    </lineage>
</organism>
<evidence type="ECO:0000259" key="7">
    <source>
        <dbReference type="Pfam" id="PF02408"/>
    </source>
</evidence>
<feature type="signal peptide" evidence="5">
    <location>
        <begin position="1"/>
        <end position="15"/>
    </location>
</feature>